<evidence type="ECO:0000256" key="5">
    <source>
        <dbReference type="ARBA" id="ARBA00022889"/>
    </source>
</evidence>
<evidence type="ECO:0000259" key="9">
    <source>
        <dbReference type="PROSITE" id="PS50268"/>
    </source>
</evidence>
<dbReference type="InterPro" id="IPR001343">
    <property type="entry name" value="Hemolysn_Ca-bd"/>
</dbReference>
<keyword evidence="5" id="KW-0130">Cell adhesion</keyword>
<dbReference type="InterPro" id="IPR011049">
    <property type="entry name" value="Serralysin-like_metalloprot_C"/>
</dbReference>
<comment type="caution">
    <text evidence="10">The sequence shown here is derived from an EMBL/GenBank/DDBJ whole genome shotgun (WGS) entry which is preliminary data.</text>
</comment>
<dbReference type="InterPro" id="IPR050971">
    <property type="entry name" value="Cadherin-domain_protein"/>
</dbReference>
<dbReference type="RefSeq" id="WP_277277363.1">
    <property type="nucleotide sequence ID" value="NZ_JAROCY010000008.1"/>
</dbReference>
<dbReference type="Gene3D" id="2.160.20.160">
    <property type="match status" value="2"/>
</dbReference>
<proteinExistence type="predicted"/>
<dbReference type="PROSITE" id="PS50268">
    <property type="entry name" value="CADHERIN_2"/>
    <property type="match status" value="12"/>
</dbReference>
<feature type="domain" description="Cadherin" evidence="9">
    <location>
        <begin position="1397"/>
        <end position="1486"/>
    </location>
</feature>
<dbReference type="EMBL" id="JAROCY010000008">
    <property type="protein sequence ID" value="MDF8333554.1"/>
    <property type="molecule type" value="Genomic_DNA"/>
</dbReference>
<protein>
    <submittedName>
        <fullName evidence="10">Cadherin domain-containing protein</fullName>
    </submittedName>
</protein>
<dbReference type="Pfam" id="PF00353">
    <property type="entry name" value="HemolysinCabind"/>
    <property type="match status" value="8"/>
</dbReference>
<dbReference type="SUPFAM" id="SSF49313">
    <property type="entry name" value="Cadherin-like"/>
    <property type="match status" value="11"/>
</dbReference>
<name>A0ABT6CHZ9_9SPHN</name>
<gene>
    <name evidence="10" type="ORF">POM99_10105</name>
</gene>
<dbReference type="InterPro" id="IPR018511">
    <property type="entry name" value="Hemolysin-typ_Ca-bd_CS"/>
</dbReference>
<evidence type="ECO:0000256" key="6">
    <source>
        <dbReference type="ARBA" id="ARBA00022989"/>
    </source>
</evidence>
<feature type="domain" description="Cadherin" evidence="9">
    <location>
        <begin position="1792"/>
        <end position="1893"/>
    </location>
</feature>
<keyword evidence="2" id="KW-0812">Transmembrane</keyword>
<feature type="domain" description="Cadherin" evidence="9">
    <location>
        <begin position="1894"/>
        <end position="1995"/>
    </location>
</feature>
<evidence type="ECO:0000256" key="4">
    <source>
        <dbReference type="ARBA" id="ARBA00022837"/>
    </source>
</evidence>
<dbReference type="SMART" id="SM00112">
    <property type="entry name" value="CA"/>
    <property type="match status" value="12"/>
</dbReference>
<feature type="domain" description="Cadherin" evidence="9">
    <location>
        <begin position="2414"/>
        <end position="2507"/>
    </location>
</feature>
<evidence type="ECO:0000313" key="10">
    <source>
        <dbReference type="EMBL" id="MDF8333554.1"/>
    </source>
</evidence>
<keyword evidence="6" id="KW-1133">Transmembrane helix</keyword>
<dbReference type="PANTHER" id="PTHR24025">
    <property type="entry name" value="DESMOGLEIN FAMILY MEMBER"/>
    <property type="match status" value="1"/>
</dbReference>
<feature type="domain" description="Cadherin" evidence="9">
    <location>
        <begin position="2302"/>
        <end position="2403"/>
    </location>
</feature>
<dbReference type="SUPFAM" id="SSF51120">
    <property type="entry name" value="beta-Roll"/>
    <property type="match status" value="4"/>
</dbReference>
<dbReference type="PANTHER" id="PTHR24025:SF23">
    <property type="entry name" value="NEURAL-CADHERIN"/>
    <property type="match status" value="1"/>
</dbReference>
<comment type="subcellular location">
    <subcellularLocation>
        <location evidence="1">Membrane</location>
    </subcellularLocation>
</comment>
<dbReference type="CDD" id="cd11304">
    <property type="entry name" value="Cadherin_repeat"/>
    <property type="match status" value="11"/>
</dbReference>
<feature type="region of interest" description="Disordered" evidence="8">
    <location>
        <begin position="2513"/>
        <end position="2535"/>
    </location>
</feature>
<dbReference type="Gene3D" id="2.60.40.60">
    <property type="entry name" value="Cadherins"/>
    <property type="match status" value="12"/>
</dbReference>
<dbReference type="Gene3D" id="2.150.10.10">
    <property type="entry name" value="Serralysin-like metalloprotease, C-terminal"/>
    <property type="match status" value="2"/>
</dbReference>
<evidence type="ECO:0000256" key="2">
    <source>
        <dbReference type="ARBA" id="ARBA00022692"/>
    </source>
</evidence>
<keyword evidence="11" id="KW-1185">Reference proteome</keyword>
<dbReference type="InterPro" id="IPR015919">
    <property type="entry name" value="Cadherin-like_sf"/>
</dbReference>
<feature type="domain" description="Cadherin" evidence="9">
    <location>
        <begin position="1690"/>
        <end position="1791"/>
    </location>
</feature>
<feature type="domain" description="Cadherin" evidence="9">
    <location>
        <begin position="1314"/>
        <end position="1384"/>
    </location>
</feature>
<evidence type="ECO:0000256" key="8">
    <source>
        <dbReference type="SAM" id="MobiDB-lite"/>
    </source>
</evidence>
<feature type="domain" description="Cadherin" evidence="9">
    <location>
        <begin position="1487"/>
        <end position="1587"/>
    </location>
</feature>
<evidence type="ECO:0000256" key="1">
    <source>
        <dbReference type="ARBA" id="ARBA00004370"/>
    </source>
</evidence>
<dbReference type="PROSITE" id="PS00330">
    <property type="entry name" value="HEMOLYSIN_CALCIUM"/>
    <property type="match status" value="3"/>
</dbReference>
<keyword evidence="7" id="KW-0472">Membrane</keyword>
<accession>A0ABT6CHZ9</accession>
<keyword evidence="4" id="KW-0106">Calcium</keyword>
<dbReference type="InterPro" id="IPR006644">
    <property type="entry name" value="Cadg"/>
</dbReference>
<feature type="domain" description="Cadherin" evidence="9">
    <location>
        <begin position="1995"/>
        <end position="2098"/>
    </location>
</feature>
<dbReference type="PRINTS" id="PR00313">
    <property type="entry name" value="CABNDNGRPT"/>
</dbReference>
<evidence type="ECO:0000256" key="3">
    <source>
        <dbReference type="ARBA" id="ARBA00022737"/>
    </source>
</evidence>
<dbReference type="InterPro" id="IPR002126">
    <property type="entry name" value="Cadherin-like_dom"/>
</dbReference>
<feature type="domain" description="Cadherin" evidence="9">
    <location>
        <begin position="2200"/>
        <end position="2301"/>
    </location>
</feature>
<feature type="domain" description="Cadherin" evidence="9">
    <location>
        <begin position="1588"/>
        <end position="1689"/>
    </location>
</feature>
<dbReference type="SMART" id="SM00736">
    <property type="entry name" value="CADG"/>
    <property type="match status" value="7"/>
</dbReference>
<evidence type="ECO:0000313" key="11">
    <source>
        <dbReference type="Proteomes" id="UP001222770"/>
    </source>
</evidence>
<dbReference type="Pfam" id="PF00028">
    <property type="entry name" value="Cadherin"/>
    <property type="match status" value="2"/>
</dbReference>
<evidence type="ECO:0000256" key="7">
    <source>
        <dbReference type="ARBA" id="ARBA00023136"/>
    </source>
</evidence>
<feature type="domain" description="Cadherin" evidence="9">
    <location>
        <begin position="2099"/>
        <end position="2199"/>
    </location>
</feature>
<reference evidence="10 11" key="1">
    <citation type="submission" date="2023-03" db="EMBL/GenBank/DDBJ databases">
        <title>Novosphingobium cyanobacteriorum sp. nov., isolated from a eutrophic reservoir during the Microcystis bloom period.</title>
        <authorList>
            <person name="Kang M."/>
            <person name="Le V."/>
            <person name="Ko S.-R."/>
            <person name="Lee S.-A."/>
            <person name="Ahn C.-Y."/>
        </authorList>
    </citation>
    <scope>NUCLEOTIDE SEQUENCE [LARGE SCALE GENOMIC DNA]</scope>
    <source>
        <strain evidence="10 11">HBC54</strain>
    </source>
</reference>
<sequence>MATYTGTSNDDTFNGTTGADTFDFIAHPGGVDTANGDTGTDTLKVDYSTLTGSDGYGFSTNIYGDTDWIGYLRGGLNDYTYFSGIEKLTVKLSSASDYVSIDATPLGTAGNTISVNAGAGTDYLSIDLRNLNGSTFSDNGSGTVTGNRGSYAGFEAYTIQLGGGTNTVKTAGGDDTIYSNGGTDSVDGGAGYDYWYASYGGTANSLALSYDFTTLTGSLGAGVLKKLDYISAGLGSGDDSVTMRGYGSANVDGGAGTDSLKVDNSGLTETYYYYSNTIYSDGSGGFYGSVGTIGFGAMEKLDITLGDTDDYVNVNPTNLTNAGTSLKVNGGLGSDTLQVDFTALGDTTFIDNGDGTVTSNHGSYAGFERYGIALGAGTSTVKTGAGDDTINSYGGADDSIDGGAGSDYWYGYLQERTDALTFNYDFSTLTGSLGAGTLKNLEYIYLNAGSGDDSFTVRGFGSGEFHGSGGIDSLTFDGTGSSNPYYYYYSNYINSDGGGFYGRIGGVYFDGMDKVDVTLSDSDDYLYLDVGSLSNPDASLKVNGGAGYDYLQADFRALGDTTFIDNGDGTVTSNQGSYAGFEAYSITLGGGTNTVTTGAGDDAIYLGGDTNTVTTGAGNDTIYSYGGTDSIDGGDGSDSWYGYLQDRSDALTFSYDFTTLAGSLGATTLANLEYTYLNGGSGDDSFTVRGFGSGEFHGNGGIDSLTFDGTGSSNPYYYYYSNYINSDGGGFYGRIGGVYFDGMDKVDVTLSDSDDYLYLDVGSLSNPDASLKVNGGAGYDYLQADFRALGDTTFIDNGDGTVTSNQGSYAGFEAYSITLGGGTNTVTTGAGDDAIYLGGATNTVTTGAGNDTIYSYGGTDSIDGGDGSDSWYGYLQDRSDALTFSYDFTTLAGSLGATTLANLEYTYLNGGSGDDSFTVRGFGSGEFHGNGGIDSLTFDGTGSSNPYYYYYSNYIYSDGGGGFYGRIGGVYFDGMDKVDVTLSDSDDYLYLDVGSLSNPDASLKVNGGAGYDYLQADFRALGDTTFIDNGDGTVTSNQGSYAGFEAYSITLGGGTNTVTTGAGDDTINSNGGADDSIDGGDGYDYWYGYLQDRTDALTFSYDFTTLTGSLGAGALKNLEYLNLTGGSGNDSYTVNGLGGIYINGAGGTDSLKVDNAGQTGSYYYTNYIYSDGAGGFYGSIGNSASFNSMENVDITFSDDNNYVYVDASSTLSGATLKLNGGLGEDTVQVSGNYAGYSVVQDGKGGYVITDTDASDGDYGSFTTKAFEHLQFSDQVIDLPAYGNGENVLSAASVAENSTAVTTVPAGVAGASPSYEIVDGADAALFTIDAATGALSFKAAPNFEAPGDVGGNNIYDVVVKVTGGSGVYTNTIAVSVTNVNEAPAFFSAATTSVEEGQTYVTSVQAVDPEGTAPTYSISGGADAARFTIDAATGALSFKAAPSFASPTDAGGNNVYDVVVRASDGSLFTEQAVAITVTKTTANQAPAFDTATLAVNVAENTTAAATVHATDPDGNTLTYSISGGADAALFEIDATTGALSFKAAPDFETPGDAGGDNVYDVVVRASDGSLFAEQAVAVTVTNANENPFFANASVAVNVAENATAVTTVHANDTDASSTLVYSISGGADAALFQIDATTGALSFKAAPNFEAPGDAGANNVYDVVVRASDGALFGEQAVAVTVTNVNEAPTFAAASVAVNVAENATAVTTVSASDPDAGASVTYSIAGGADAALFKIDAATGALAFKAAPNFEAPGDAGANNVYNVVVRASDGTLSSDQAVAVTVTNVNETPTFAATTKVVNVAENTTPVVKISASDPDGGTTLTYSIIGGADGSLFKIDAATGELAFKSAPNFEAPGDVLGDNVYDVVVRASDGTLFADQAVAVAVTDTNEAPAFTVASKAVSVAENGTSVTTISAGDPDAGASLSYSISGGADAALFKIDAATGALSFKAAPDFETPGDAGANNVYDVVVRASDGSLFAEQSVAVTVTNVNEAPSIVSASSVSVIEGASLALTVQAEDPDAGTTRAYSIVGGADANLFTIDAATGALSFKSAPVFASPADAGGNNVYDVVVRASDGALFAEQAVTIGVTKSDANQAPAFATASLAVDVAENTTAAGTVHATDPDGNTLAYSIVGGADASLFTIDAATGALSFKSAPNFEAPGDVLGDNVYDVVVRASDGSLFADQAVAVTVTNVNEIPAFAAASVAVNVAENTKSVTTVQASDPDGGTALAYSISGGADAALFQIDAVTGALTFKSAPNFEAPGDAGGNNVYDVVVRVSDGSLFAEQAVAVTVDNVNEAPVFDAGALGVAVFENATAVTTIVASDPDTGTTLSYSISGGADAALFKIDAATGALSFKSAPNFEAPGDVLGDNVYDVVVRASDGSLFADQAVSVTVNNVNEAPSVTSAANVSVVEGTVLAATVKGSDPDAGTTLSFGIAGGADADLFTIDTVTGALAFKAPPSFASPADDGANNVYDVIVLVSDGSLSATRAMQVTVTAAGGIVLNPISGTTGNDRLRGSASGDLIDGGTGDDRMAGRAGDDTYVVDAVGDRVIEKPGEGNDTVRTSLASYTLDPNVENLVFTTGGAHTGIGNGEANHLTGNTGDDVLDGRAGTDTMAGGAGNDLYYVDNAGDVVVEADGGGIDSVIATVSYALADNVENLTLAGGKASVTATGNAGNNVLTGNGVANVILGLDGDDTLIGGTGNDSLTGGAGSDTFVFTEAPSPNNNRDRVTDFVSGEDHLAFSKAAFAGLGAEGAIDAGQFWSGAGVTKAHDADDRFIYNTTNGALYFDADGNGTGTKQVLVAILSGAPAMDHTDLLIVA</sequence>
<dbReference type="Proteomes" id="UP001222770">
    <property type="component" value="Unassembled WGS sequence"/>
</dbReference>
<keyword evidence="3" id="KW-0677">Repeat</keyword>
<organism evidence="10 11">
    <name type="scientific">Novosphingobium cyanobacteriorum</name>
    <dbReference type="NCBI Taxonomy" id="3024215"/>
    <lineage>
        <taxon>Bacteria</taxon>
        <taxon>Pseudomonadati</taxon>
        <taxon>Pseudomonadota</taxon>
        <taxon>Alphaproteobacteria</taxon>
        <taxon>Sphingomonadales</taxon>
        <taxon>Sphingomonadaceae</taxon>
        <taxon>Novosphingobium</taxon>
    </lineage>
</organism>